<evidence type="ECO:0000313" key="7">
    <source>
        <dbReference type="EMBL" id="EGQ27221.1"/>
    </source>
</evidence>
<dbReference type="GO" id="GO:0022857">
    <property type="term" value="F:transmembrane transporter activity"/>
    <property type="evidence" value="ECO:0007669"/>
    <property type="project" value="InterPro"/>
</dbReference>
<evidence type="ECO:0000256" key="2">
    <source>
        <dbReference type="ARBA" id="ARBA00022475"/>
    </source>
</evidence>
<dbReference type="InterPro" id="IPR050367">
    <property type="entry name" value="APC_superfamily"/>
</dbReference>
<feature type="transmembrane region" description="Helical" evidence="6">
    <location>
        <begin position="334"/>
        <end position="352"/>
    </location>
</feature>
<dbReference type="OrthoDB" id="3181223at2"/>
<feature type="transmembrane region" description="Helical" evidence="6">
    <location>
        <begin position="87"/>
        <end position="113"/>
    </location>
</feature>
<feature type="transmembrane region" description="Helical" evidence="6">
    <location>
        <begin position="288"/>
        <end position="313"/>
    </location>
</feature>
<dbReference type="Gene3D" id="1.20.1740.10">
    <property type="entry name" value="Amino acid/polyamine transporter I"/>
    <property type="match status" value="1"/>
</dbReference>
<dbReference type="Pfam" id="PF13520">
    <property type="entry name" value="AA_permease_2"/>
    <property type="match status" value="1"/>
</dbReference>
<comment type="caution">
    <text evidence="7">The sequence shown here is derived from an EMBL/GenBank/DDBJ whole genome shotgun (WGS) entry which is preliminary data.</text>
</comment>
<reference evidence="7 8" key="1">
    <citation type="submission" date="2011-04" db="EMBL/GenBank/DDBJ databases">
        <authorList>
            <person name="Muzny D."/>
            <person name="Qin X."/>
            <person name="Deng J."/>
            <person name="Jiang H."/>
            <person name="Liu Y."/>
            <person name="Qu J."/>
            <person name="Song X.-Z."/>
            <person name="Zhang L."/>
            <person name="Thornton R."/>
            <person name="Coyle M."/>
            <person name="Francisco L."/>
            <person name="Jackson L."/>
            <person name="Javaid M."/>
            <person name="Korchina V."/>
            <person name="Kovar C."/>
            <person name="Mata R."/>
            <person name="Mathew T."/>
            <person name="Ngo R."/>
            <person name="Nguyen L."/>
            <person name="Nguyen N."/>
            <person name="Okwuonu G."/>
            <person name="Ongeri F."/>
            <person name="Pham C."/>
            <person name="Simmons D."/>
            <person name="Wilczek-Boney K."/>
            <person name="Hale W."/>
            <person name="Jakkamsetti A."/>
            <person name="Pham P."/>
            <person name="Ruth R."/>
            <person name="San Lucas F."/>
            <person name="Warren J."/>
            <person name="Zhang J."/>
            <person name="Zhao Z."/>
            <person name="Zhou C."/>
            <person name="Zhu D."/>
            <person name="Lee S."/>
            <person name="Bess C."/>
            <person name="Blankenburg K."/>
            <person name="Forbes L."/>
            <person name="Fu Q."/>
            <person name="Gubbala S."/>
            <person name="Hirani K."/>
            <person name="Jayaseelan J.C."/>
            <person name="Lara F."/>
            <person name="Munidasa M."/>
            <person name="Palculict T."/>
            <person name="Patil S."/>
            <person name="Pu L.-L."/>
            <person name="Saada N."/>
            <person name="Tang L."/>
            <person name="Weissenberger G."/>
            <person name="Zhu Y."/>
            <person name="Hemphill L."/>
            <person name="Shang Y."/>
            <person name="Youmans B."/>
            <person name="Ayvaz T."/>
            <person name="Ross M."/>
            <person name="Santibanez J."/>
            <person name="Aqrawi P."/>
            <person name="Gross S."/>
            <person name="Joshi V."/>
            <person name="Fowler G."/>
            <person name="Nazareth L."/>
            <person name="Reid J."/>
            <person name="Worley K."/>
            <person name="Petrosino J."/>
            <person name="Highlander S."/>
            <person name="Gibbs R."/>
        </authorList>
    </citation>
    <scope>NUCLEOTIDE SEQUENCE [LARGE SCALE GENOMIC DNA]</scope>
    <source>
        <strain evidence="7 8">2681</strain>
    </source>
</reference>
<gene>
    <name evidence="7" type="ORF">HMPREF9372_0908</name>
</gene>
<feature type="transmembrane region" description="Helical" evidence="6">
    <location>
        <begin position="232"/>
        <end position="257"/>
    </location>
</feature>
<feature type="transmembrane region" description="Helical" evidence="6">
    <location>
        <begin position="358"/>
        <end position="381"/>
    </location>
</feature>
<keyword evidence="4 6" id="KW-1133">Transmembrane helix</keyword>
<keyword evidence="2" id="KW-1003">Cell membrane</keyword>
<keyword evidence="3 6" id="KW-0812">Transmembrane</keyword>
<dbReference type="GO" id="GO:0005886">
    <property type="term" value="C:plasma membrane"/>
    <property type="evidence" value="ECO:0007669"/>
    <property type="project" value="UniProtKB-SubCell"/>
</dbReference>
<evidence type="ECO:0000256" key="3">
    <source>
        <dbReference type="ARBA" id="ARBA00022692"/>
    </source>
</evidence>
<feature type="transmembrane region" description="Helical" evidence="6">
    <location>
        <begin position="133"/>
        <end position="155"/>
    </location>
</feature>
<protein>
    <submittedName>
        <fullName evidence="7">APC family amino acid transporter</fullName>
    </submittedName>
</protein>
<dbReference type="InterPro" id="IPR002293">
    <property type="entry name" value="AA/rel_permease1"/>
</dbReference>
<comment type="subcellular location">
    <subcellularLocation>
        <location evidence="1">Cell membrane</location>
        <topology evidence="1">Multi-pass membrane protein</topology>
    </subcellularLocation>
</comment>
<feature type="transmembrane region" description="Helical" evidence="6">
    <location>
        <begin position="12"/>
        <end position="33"/>
    </location>
</feature>
<proteinExistence type="predicted"/>
<feature type="transmembrane region" description="Helical" evidence="6">
    <location>
        <begin position="402"/>
        <end position="420"/>
    </location>
</feature>
<dbReference type="PANTHER" id="PTHR42770:SF11">
    <property type="entry name" value="INNER MEMBRANE TRANSPORT PROTEIN YBAT"/>
    <property type="match status" value="1"/>
</dbReference>
<keyword evidence="5 6" id="KW-0472">Membrane</keyword>
<dbReference type="PANTHER" id="PTHR42770">
    <property type="entry name" value="AMINO ACID TRANSPORTER-RELATED"/>
    <property type="match status" value="1"/>
</dbReference>
<feature type="transmembrane region" description="Helical" evidence="6">
    <location>
        <begin position="167"/>
        <end position="187"/>
    </location>
</feature>
<dbReference type="PIRSF" id="PIRSF006060">
    <property type="entry name" value="AA_transporter"/>
    <property type="match status" value="1"/>
</dbReference>
<evidence type="ECO:0000256" key="6">
    <source>
        <dbReference type="SAM" id="Phobius"/>
    </source>
</evidence>
<dbReference type="eggNOG" id="COG0531">
    <property type="taxonomic scope" value="Bacteria"/>
</dbReference>
<dbReference type="RefSeq" id="WP_009765775.1">
    <property type="nucleotide sequence ID" value="NZ_GL982997.1"/>
</dbReference>
<dbReference type="AlphaFoldDB" id="F9DQ28"/>
<accession>F9DQ28</accession>
<evidence type="ECO:0000256" key="4">
    <source>
        <dbReference type="ARBA" id="ARBA00022989"/>
    </source>
</evidence>
<dbReference type="EMBL" id="AFPZ01000020">
    <property type="protein sequence ID" value="EGQ27221.1"/>
    <property type="molecule type" value="Genomic_DNA"/>
</dbReference>
<evidence type="ECO:0000313" key="8">
    <source>
        <dbReference type="Proteomes" id="UP000005316"/>
    </source>
</evidence>
<name>F9DQ28_9BACL</name>
<evidence type="ECO:0000256" key="5">
    <source>
        <dbReference type="ARBA" id="ARBA00023136"/>
    </source>
</evidence>
<feature type="transmembrane region" description="Helical" evidence="6">
    <location>
        <begin position="432"/>
        <end position="450"/>
    </location>
</feature>
<feature type="transmembrane region" description="Helical" evidence="6">
    <location>
        <begin position="199"/>
        <end position="220"/>
    </location>
</feature>
<evidence type="ECO:0000256" key="1">
    <source>
        <dbReference type="ARBA" id="ARBA00004651"/>
    </source>
</evidence>
<dbReference type="Proteomes" id="UP000005316">
    <property type="component" value="Unassembled WGS sequence"/>
</dbReference>
<dbReference type="HOGENOM" id="CLU_007946_15_13_9"/>
<organism evidence="7 8">
    <name type="scientific">Sporosarcina newyorkensis 2681</name>
    <dbReference type="NCBI Taxonomy" id="1027292"/>
    <lineage>
        <taxon>Bacteria</taxon>
        <taxon>Bacillati</taxon>
        <taxon>Bacillota</taxon>
        <taxon>Bacilli</taxon>
        <taxon>Bacillales</taxon>
        <taxon>Caryophanaceae</taxon>
        <taxon>Sporosarcina</taxon>
    </lineage>
</organism>
<sequence>MGEVGLKRSLSTVDLLSIGVGAVIGWSWVIYAGPWSTFGGSMGGIIAFILGGIICSFVGLTYAELSSTIPRAGGDISFSFIGLGDKWGYLSGATVGYALLTLIIVETLMFPLILESLGFPLLKFGPLYELGGVTVYVSYILLSILINFLFAVLNFKGIEFSKVFQTITVGVLLMAALFYVVAGVSLGSSENAKPLFTSTTGLVLVMLMVPGFMSGFNIVAQAVEEATIKPKTIGRVVIATVWASTLFYIFIIIGASFSSSFEVREESQLVVIESLLTMFNGNELPKMFVASAALIGMLTSWNAAYIGGSRVIFALGRAKYLPKKFSVLSKKNQTPTYPILLLFVISSLAAFLGTSQAIFTSIVNISGFMMTLSWLLVVIAFKKIRKEYPDLQRPFRVKNGGLVGNVGLFSLIGLMILYTPLNPLGGLTKIEITILAAILLLIVLLYFLYVKKNTIPYEERKRLLLGDELSQIFDRKN</sequence>
<feature type="transmembrane region" description="Helical" evidence="6">
    <location>
        <begin position="45"/>
        <end position="66"/>
    </location>
</feature>